<evidence type="ECO:0000256" key="5">
    <source>
        <dbReference type="ARBA" id="ARBA00023065"/>
    </source>
</evidence>
<evidence type="ECO:0000256" key="1">
    <source>
        <dbReference type="ARBA" id="ARBA00004141"/>
    </source>
</evidence>
<dbReference type="InterPro" id="IPR050866">
    <property type="entry name" value="CNG_cation_channel"/>
</dbReference>
<dbReference type="InterPro" id="IPR014710">
    <property type="entry name" value="RmlC-like_jellyroll"/>
</dbReference>
<keyword evidence="8" id="KW-0407">Ion channel</keyword>
<dbReference type="GO" id="GO:0005222">
    <property type="term" value="F:intracellularly cAMP-activated cation channel activity"/>
    <property type="evidence" value="ECO:0007669"/>
    <property type="project" value="TreeGrafter"/>
</dbReference>
<dbReference type="InterPro" id="IPR000595">
    <property type="entry name" value="cNMP-bd_dom"/>
</dbReference>
<keyword evidence="5" id="KW-0406">Ion transport</keyword>
<evidence type="ECO:0000313" key="10">
    <source>
        <dbReference type="Proteomes" id="UP000095280"/>
    </source>
</evidence>
<proteinExistence type="predicted"/>
<evidence type="ECO:0000256" key="7">
    <source>
        <dbReference type="ARBA" id="ARBA00023286"/>
    </source>
</evidence>
<evidence type="ECO:0000256" key="6">
    <source>
        <dbReference type="ARBA" id="ARBA00023136"/>
    </source>
</evidence>
<feature type="domain" description="Cyclic nucleotide-binding" evidence="9">
    <location>
        <begin position="1"/>
        <end position="62"/>
    </location>
</feature>
<dbReference type="WBParaSite" id="maker-uti_cns_0000365-snap-gene-0.3-mRNA-1">
    <property type="protein sequence ID" value="maker-uti_cns_0000365-snap-gene-0.3-mRNA-1"/>
    <property type="gene ID" value="maker-uti_cns_0000365-snap-gene-0.3"/>
</dbReference>
<accession>A0A1I8GDF0</accession>
<dbReference type="GO" id="GO:0005886">
    <property type="term" value="C:plasma membrane"/>
    <property type="evidence" value="ECO:0007669"/>
    <property type="project" value="TreeGrafter"/>
</dbReference>
<sequence length="121" mass="13179">GRLQVMSDGSDRALATLRAGCYFGEISVLSLGRMGSRRTASVRSVGYSQLLCLARADLWAVLEDHQAARVQLEAIATRRLRAIEQRTTGEVTRSSTDRIQASAVNELGTVDCLRQVAAKKD</sequence>
<dbReference type="PANTHER" id="PTHR45638:SF4">
    <property type="entry name" value="CYCLIC NUCLEOTIDE-BINDING DOMAIN-CONTAINING PROTEIN"/>
    <property type="match status" value="1"/>
</dbReference>
<evidence type="ECO:0000256" key="4">
    <source>
        <dbReference type="ARBA" id="ARBA00022989"/>
    </source>
</evidence>
<dbReference type="SUPFAM" id="SSF51206">
    <property type="entry name" value="cAMP-binding domain-like"/>
    <property type="match status" value="1"/>
</dbReference>
<evidence type="ECO:0000256" key="3">
    <source>
        <dbReference type="ARBA" id="ARBA00022692"/>
    </source>
</evidence>
<dbReference type="GO" id="GO:0005223">
    <property type="term" value="F:intracellularly cGMP-activated cation channel activity"/>
    <property type="evidence" value="ECO:0007669"/>
    <property type="project" value="TreeGrafter"/>
</dbReference>
<dbReference type="PROSITE" id="PS50042">
    <property type="entry name" value="CNMP_BINDING_3"/>
    <property type="match status" value="1"/>
</dbReference>
<keyword evidence="2" id="KW-0813">Transport</keyword>
<protein>
    <submittedName>
        <fullName evidence="11 12">Cyclic nucleotide-binding domain-containing protein</fullName>
    </submittedName>
</protein>
<dbReference type="GO" id="GO:0017071">
    <property type="term" value="C:intracellular cyclic nucleotide activated cation channel complex"/>
    <property type="evidence" value="ECO:0007669"/>
    <property type="project" value="TreeGrafter"/>
</dbReference>
<reference evidence="11 12" key="1">
    <citation type="submission" date="2016-11" db="UniProtKB">
        <authorList>
            <consortium name="WormBaseParasite"/>
        </authorList>
    </citation>
    <scope>IDENTIFICATION</scope>
</reference>
<dbReference type="PROSITE" id="PS00889">
    <property type="entry name" value="CNMP_BINDING_2"/>
    <property type="match status" value="1"/>
</dbReference>
<evidence type="ECO:0000256" key="8">
    <source>
        <dbReference type="ARBA" id="ARBA00023303"/>
    </source>
</evidence>
<dbReference type="InterPro" id="IPR018490">
    <property type="entry name" value="cNMP-bd_dom_sf"/>
</dbReference>
<dbReference type="InterPro" id="IPR018488">
    <property type="entry name" value="cNMP-bd_CS"/>
</dbReference>
<keyword evidence="3" id="KW-0812">Transmembrane</keyword>
<dbReference type="WBParaSite" id="maker-uti_cns_0001500-snap-gene-0.11-mRNA-1">
    <property type="protein sequence ID" value="maker-uti_cns_0001500-snap-gene-0.11-mRNA-1"/>
    <property type="gene ID" value="maker-uti_cns_0001500-snap-gene-0.11"/>
</dbReference>
<organism evidence="10 12">
    <name type="scientific">Macrostomum lignano</name>
    <dbReference type="NCBI Taxonomy" id="282301"/>
    <lineage>
        <taxon>Eukaryota</taxon>
        <taxon>Metazoa</taxon>
        <taxon>Spiralia</taxon>
        <taxon>Lophotrochozoa</taxon>
        <taxon>Platyhelminthes</taxon>
        <taxon>Rhabditophora</taxon>
        <taxon>Macrostomorpha</taxon>
        <taxon>Macrostomida</taxon>
        <taxon>Macrostomidae</taxon>
        <taxon>Macrostomum</taxon>
    </lineage>
</organism>
<dbReference type="CDD" id="cd00038">
    <property type="entry name" value="CAP_ED"/>
    <property type="match status" value="1"/>
</dbReference>
<evidence type="ECO:0000313" key="12">
    <source>
        <dbReference type="WBParaSite" id="maker-uti_cns_0001500-snap-gene-0.11-mRNA-1"/>
    </source>
</evidence>
<evidence type="ECO:0000259" key="9">
    <source>
        <dbReference type="PROSITE" id="PS50042"/>
    </source>
</evidence>
<dbReference type="PANTHER" id="PTHR45638">
    <property type="entry name" value="CYCLIC NUCLEOTIDE-GATED CATION CHANNEL SUBUNIT A"/>
    <property type="match status" value="1"/>
</dbReference>
<comment type="subcellular location">
    <subcellularLocation>
        <location evidence="1">Membrane</location>
        <topology evidence="1">Multi-pass membrane protein</topology>
    </subcellularLocation>
</comment>
<keyword evidence="7" id="KW-1071">Ligand-gated ion channel</keyword>
<dbReference type="Gene3D" id="2.60.120.10">
    <property type="entry name" value="Jelly Rolls"/>
    <property type="match status" value="1"/>
</dbReference>
<dbReference type="WBParaSite" id="maker-uti_cns_0003543-snap-gene-0.4-mRNA-1">
    <property type="protein sequence ID" value="maker-uti_cns_0003543-snap-gene-0.4-mRNA-1"/>
    <property type="gene ID" value="maker-uti_cns_0003543-snap-gene-0.4"/>
</dbReference>
<evidence type="ECO:0000256" key="2">
    <source>
        <dbReference type="ARBA" id="ARBA00022448"/>
    </source>
</evidence>
<name>A0A1I8GDF0_9PLAT</name>
<keyword evidence="4" id="KW-1133">Transmembrane helix</keyword>
<dbReference type="GO" id="GO:0044877">
    <property type="term" value="F:protein-containing complex binding"/>
    <property type="evidence" value="ECO:0007669"/>
    <property type="project" value="TreeGrafter"/>
</dbReference>
<dbReference type="Pfam" id="PF00027">
    <property type="entry name" value="cNMP_binding"/>
    <property type="match status" value="1"/>
</dbReference>
<evidence type="ECO:0000313" key="11">
    <source>
        <dbReference type="WBParaSite" id="maker-uti_cns_0000365-snap-gene-0.3-mRNA-1"/>
    </source>
</evidence>
<dbReference type="GO" id="GO:0030553">
    <property type="term" value="F:cGMP binding"/>
    <property type="evidence" value="ECO:0007669"/>
    <property type="project" value="TreeGrafter"/>
</dbReference>
<keyword evidence="10" id="KW-1185">Reference proteome</keyword>
<dbReference type="AlphaFoldDB" id="A0A1I8GDF0"/>
<dbReference type="Proteomes" id="UP000095280">
    <property type="component" value="Unplaced"/>
</dbReference>
<keyword evidence="6" id="KW-0472">Membrane</keyword>